<dbReference type="eggNOG" id="ENOG502S7CD">
    <property type="taxonomic scope" value="Eukaryota"/>
</dbReference>
<dbReference type="InParanoid" id="T0PMN7"/>
<evidence type="ECO:0000313" key="3">
    <source>
        <dbReference type="Proteomes" id="UP000030762"/>
    </source>
</evidence>
<dbReference type="GeneID" id="19956244"/>
<dbReference type="EMBL" id="JH767225">
    <property type="protein sequence ID" value="EQC26679.1"/>
    <property type="molecule type" value="Genomic_DNA"/>
</dbReference>
<accession>T0PMN7</accession>
<dbReference type="VEuPathDB" id="FungiDB:SDRG_15517"/>
<dbReference type="Proteomes" id="UP000030762">
    <property type="component" value="Unassembled WGS sequence"/>
</dbReference>
<keyword evidence="1" id="KW-0472">Membrane</keyword>
<dbReference type="RefSeq" id="XP_008619914.1">
    <property type="nucleotide sequence ID" value="XM_008621692.1"/>
</dbReference>
<keyword evidence="3" id="KW-1185">Reference proteome</keyword>
<proteinExistence type="predicted"/>
<name>T0PMN7_SAPDV</name>
<gene>
    <name evidence="2" type="ORF">SDRG_15517</name>
</gene>
<organism evidence="2 3">
    <name type="scientific">Saprolegnia diclina (strain VS20)</name>
    <dbReference type="NCBI Taxonomy" id="1156394"/>
    <lineage>
        <taxon>Eukaryota</taxon>
        <taxon>Sar</taxon>
        <taxon>Stramenopiles</taxon>
        <taxon>Oomycota</taxon>
        <taxon>Saprolegniomycetes</taxon>
        <taxon>Saprolegniales</taxon>
        <taxon>Saprolegniaceae</taxon>
        <taxon>Saprolegnia</taxon>
    </lineage>
</organism>
<dbReference type="OMA" id="PRCFADD"/>
<evidence type="ECO:0000313" key="2">
    <source>
        <dbReference type="EMBL" id="EQC26679.1"/>
    </source>
</evidence>
<evidence type="ECO:0000256" key="1">
    <source>
        <dbReference type="SAM" id="Phobius"/>
    </source>
</evidence>
<reference evidence="2 3" key="1">
    <citation type="submission" date="2012-04" db="EMBL/GenBank/DDBJ databases">
        <title>The Genome Sequence of Saprolegnia declina VS20.</title>
        <authorList>
            <consortium name="The Broad Institute Genome Sequencing Platform"/>
            <person name="Russ C."/>
            <person name="Nusbaum C."/>
            <person name="Tyler B."/>
            <person name="van West P."/>
            <person name="Dieguez-Uribeondo J."/>
            <person name="de Bruijn I."/>
            <person name="Tripathy S."/>
            <person name="Jiang R."/>
            <person name="Young S.K."/>
            <person name="Zeng Q."/>
            <person name="Gargeya S."/>
            <person name="Fitzgerald M."/>
            <person name="Haas B."/>
            <person name="Abouelleil A."/>
            <person name="Alvarado L."/>
            <person name="Arachchi H.M."/>
            <person name="Berlin A."/>
            <person name="Chapman S.B."/>
            <person name="Goldberg J."/>
            <person name="Griggs A."/>
            <person name="Gujja S."/>
            <person name="Hansen M."/>
            <person name="Howarth C."/>
            <person name="Imamovic A."/>
            <person name="Larimer J."/>
            <person name="McCowen C."/>
            <person name="Montmayeur A."/>
            <person name="Murphy C."/>
            <person name="Neiman D."/>
            <person name="Pearson M."/>
            <person name="Priest M."/>
            <person name="Roberts A."/>
            <person name="Saif S."/>
            <person name="Shea T."/>
            <person name="Sisk P."/>
            <person name="Sykes S."/>
            <person name="Wortman J."/>
            <person name="Nusbaum C."/>
            <person name="Birren B."/>
        </authorList>
    </citation>
    <scope>NUCLEOTIDE SEQUENCE [LARGE SCALE GENOMIC DNA]</scope>
    <source>
        <strain evidence="2 3">VS20</strain>
    </source>
</reference>
<keyword evidence="1" id="KW-1133">Transmembrane helix</keyword>
<keyword evidence="1" id="KW-0812">Transmembrane</keyword>
<protein>
    <submittedName>
        <fullName evidence="2">Uncharacterized protein</fullName>
    </submittedName>
</protein>
<sequence>MSPRCFADDEANDTVACAVQHWDDCGYGWLRLAPILLCWCLWVLLGVGMLRRHAALHGVFRSDAARVHDPITQGIAIALSQRKYRSVRQQRFQRAVRLLAMWVEAAEFLLAPLELAFRITGHLHALETIDSSIPWAGEAGNVVLAFSSGTVMLVLHPFPSCTFTAA</sequence>
<feature type="transmembrane region" description="Helical" evidence="1">
    <location>
        <begin position="29"/>
        <end position="50"/>
    </location>
</feature>
<dbReference type="AlphaFoldDB" id="T0PMN7"/>
<dbReference type="OrthoDB" id="10361526at2759"/>